<sequence>MTKKKNLFERFANWATNATGSSAAFIIAALTIVIWAATGPLAHYSETWQLIINTGTTIITFLMVFLIQKSQNKDSKAIHLKLNELIASHEGSSNRMVNLEDLSEEELDQLRKFYMKLSRLAIDEDDITCTHSIDAAEENHQIKMGHYRSRESYVTGSSGKPNKKDVPTKPAVKKAPAKSVSKTK</sequence>
<dbReference type="AlphaFoldDB" id="A0A1H8U8R8"/>
<reference evidence="4" key="1">
    <citation type="submission" date="2016-10" db="EMBL/GenBank/DDBJ databases">
        <authorList>
            <person name="Varghese N."/>
            <person name="Submissions S."/>
        </authorList>
    </citation>
    <scope>NUCLEOTIDE SEQUENCE [LARGE SCALE GENOMIC DNA]</scope>
    <source>
        <strain evidence="4">Gh-48</strain>
    </source>
</reference>
<protein>
    <submittedName>
        <fullName evidence="3">Low affinity Fe/Cu permease</fullName>
    </submittedName>
</protein>
<gene>
    <name evidence="3" type="ORF">SAMN05192574_11857</name>
</gene>
<keyword evidence="2" id="KW-0812">Transmembrane</keyword>
<feature type="compositionally biased region" description="Basic residues" evidence="1">
    <location>
        <begin position="171"/>
        <end position="184"/>
    </location>
</feature>
<dbReference type="Pfam" id="PF04120">
    <property type="entry name" value="Iron_permease"/>
    <property type="match status" value="1"/>
</dbReference>
<feature type="region of interest" description="Disordered" evidence="1">
    <location>
        <begin position="146"/>
        <end position="184"/>
    </location>
</feature>
<evidence type="ECO:0000256" key="2">
    <source>
        <dbReference type="SAM" id="Phobius"/>
    </source>
</evidence>
<evidence type="ECO:0000256" key="1">
    <source>
        <dbReference type="SAM" id="MobiDB-lite"/>
    </source>
</evidence>
<dbReference type="OrthoDB" id="119761at2"/>
<feature type="transmembrane region" description="Helical" evidence="2">
    <location>
        <begin position="48"/>
        <end position="67"/>
    </location>
</feature>
<dbReference type="EMBL" id="FOCL01000018">
    <property type="protein sequence ID" value="SEO99048.1"/>
    <property type="molecule type" value="Genomic_DNA"/>
</dbReference>
<keyword evidence="2" id="KW-0472">Membrane</keyword>
<feature type="transmembrane region" description="Helical" evidence="2">
    <location>
        <begin position="12"/>
        <end position="36"/>
    </location>
</feature>
<dbReference type="RefSeq" id="WP_091221059.1">
    <property type="nucleotide sequence ID" value="NZ_FOCL01000018.1"/>
</dbReference>
<proteinExistence type="predicted"/>
<keyword evidence="2" id="KW-1133">Transmembrane helix</keyword>
<dbReference type="STRING" id="551995.SAMN05192574_11857"/>
<name>A0A1H8U8R8_9SPHI</name>
<evidence type="ECO:0000313" key="3">
    <source>
        <dbReference type="EMBL" id="SEO99048.1"/>
    </source>
</evidence>
<accession>A0A1H8U8R8</accession>
<evidence type="ECO:0000313" key="4">
    <source>
        <dbReference type="Proteomes" id="UP000198942"/>
    </source>
</evidence>
<dbReference type="Proteomes" id="UP000198942">
    <property type="component" value="Unassembled WGS sequence"/>
</dbReference>
<organism evidence="3 4">
    <name type="scientific">Mucilaginibacter gossypiicola</name>
    <dbReference type="NCBI Taxonomy" id="551995"/>
    <lineage>
        <taxon>Bacteria</taxon>
        <taxon>Pseudomonadati</taxon>
        <taxon>Bacteroidota</taxon>
        <taxon>Sphingobacteriia</taxon>
        <taxon>Sphingobacteriales</taxon>
        <taxon>Sphingobacteriaceae</taxon>
        <taxon>Mucilaginibacter</taxon>
    </lineage>
</organism>
<dbReference type="InterPro" id="IPR007251">
    <property type="entry name" value="Iron_permease_Fet4"/>
</dbReference>
<dbReference type="GO" id="GO:0055085">
    <property type="term" value="P:transmembrane transport"/>
    <property type="evidence" value="ECO:0007669"/>
    <property type="project" value="InterPro"/>
</dbReference>
<keyword evidence="4" id="KW-1185">Reference proteome</keyword>